<dbReference type="PANTHER" id="PTHR30580">
    <property type="entry name" value="PRIMOSOMAL PROTEIN N"/>
    <property type="match status" value="1"/>
</dbReference>
<keyword evidence="6" id="KW-0378">Hydrolase</keyword>
<dbReference type="PANTHER" id="PTHR30580:SF1">
    <property type="entry name" value="COMF OPERON PROTEIN 1"/>
    <property type="match status" value="1"/>
</dbReference>
<dbReference type="SMART" id="SM00487">
    <property type="entry name" value="DEXDc"/>
    <property type="match status" value="1"/>
</dbReference>
<dbReference type="PROSITE" id="PS51192">
    <property type="entry name" value="HELICASE_ATP_BIND_1"/>
    <property type="match status" value="1"/>
</dbReference>
<keyword evidence="7" id="KW-1185">Reference proteome</keyword>
<dbReference type="SUPFAM" id="SSF52540">
    <property type="entry name" value="P-loop containing nucleoside triphosphate hydrolases"/>
    <property type="match status" value="1"/>
</dbReference>
<dbReference type="RefSeq" id="WP_381535580.1">
    <property type="nucleotide sequence ID" value="NZ_JBHUGI010000004.1"/>
</dbReference>
<keyword evidence="3" id="KW-0238">DNA-binding</keyword>
<protein>
    <submittedName>
        <fullName evidence="6">DEAD/DEAH box helicase</fullName>
    </submittedName>
</protein>
<dbReference type="EMBL" id="JBHUGI010000004">
    <property type="protein sequence ID" value="MFD1926864.1"/>
    <property type="molecule type" value="Genomic_DNA"/>
</dbReference>
<sequence length="370" mass="41683">MGRVSSCTELIYWAGEQPIFPMKHALAWEGTLTPRQQKASDELSESTEQGIPHLVYAVCGAGKTEILFQPIHQQLIQGKRICIAAPRVDVILELEPRFRTAFPTTSIEALYGGAELEPGGPAQLILATTHQLYRFREAFDVIFVDEADAFPYTADETLRKAVRKSAKPNAPIHSVTATPSDKLISDIQKTGRISSINRRYHGYPLPIPRYNPLWNYSRHISKGRLPKKLLEWTEQRLLKKEPFLIFFHSIELMQKAEPIFQKIHSSIHAVHASDENRKEHVQELRNKEVPGLLTTTILERGITIENVQVAVVGAEQPIFNKGALIQIGGRVGRSREFPDGDFVLFHHGITYAMDDAKNEFLQLNKGGVPI</sequence>
<gene>
    <name evidence="6" type="ORF">ACFSFY_02085</name>
</gene>
<evidence type="ECO:0000256" key="2">
    <source>
        <dbReference type="ARBA" id="ARBA00022840"/>
    </source>
</evidence>
<proteinExistence type="predicted"/>
<dbReference type="PROSITE" id="PS51194">
    <property type="entry name" value="HELICASE_CTER"/>
    <property type="match status" value="1"/>
</dbReference>
<evidence type="ECO:0000313" key="6">
    <source>
        <dbReference type="EMBL" id="MFD1926864.1"/>
    </source>
</evidence>
<keyword evidence="2" id="KW-0067">ATP-binding</keyword>
<evidence type="ECO:0000259" key="5">
    <source>
        <dbReference type="PROSITE" id="PS51194"/>
    </source>
</evidence>
<dbReference type="InterPro" id="IPR014001">
    <property type="entry name" value="Helicase_ATP-bd"/>
</dbReference>
<organism evidence="6 7">
    <name type="scientific">Sporosarcina siberiensis</name>
    <dbReference type="NCBI Taxonomy" id="1365606"/>
    <lineage>
        <taxon>Bacteria</taxon>
        <taxon>Bacillati</taxon>
        <taxon>Bacillota</taxon>
        <taxon>Bacilli</taxon>
        <taxon>Bacillales</taxon>
        <taxon>Caryophanaceae</taxon>
        <taxon>Sporosarcina</taxon>
    </lineage>
</organism>
<dbReference type="Pfam" id="PF04851">
    <property type="entry name" value="ResIII"/>
    <property type="match status" value="1"/>
</dbReference>
<dbReference type="Proteomes" id="UP001597218">
    <property type="component" value="Unassembled WGS sequence"/>
</dbReference>
<dbReference type="Pfam" id="PF00271">
    <property type="entry name" value="Helicase_C"/>
    <property type="match status" value="1"/>
</dbReference>
<dbReference type="SMART" id="SM00490">
    <property type="entry name" value="HELICc"/>
    <property type="match status" value="1"/>
</dbReference>
<keyword evidence="1" id="KW-0547">Nucleotide-binding</keyword>
<accession>A0ABW4SEM2</accession>
<dbReference type="Gene3D" id="3.40.50.300">
    <property type="entry name" value="P-loop containing nucleotide triphosphate hydrolases"/>
    <property type="match status" value="2"/>
</dbReference>
<dbReference type="InterPro" id="IPR006935">
    <property type="entry name" value="Helicase/UvrB_N"/>
</dbReference>
<name>A0ABW4SEM2_9BACL</name>
<feature type="domain" description="Helicase C-terminal" evidence="5">
    <location>
        <begin position="224"/>
        <end position="370"/>
    </location>
</feature>
<feature type="domain" description="Helicase ATP-binding" evidence="4">
    <location>
        <begin position="44"/>
        <end position="197"/>
    </location>
</feature>
<comment type="caution">
    <text evidence="6">The sequence shown here is derived from an EMBL/GenBank/DDBJ whole genome shotgun (WGS) entry which is preliminary data.</text>
</comment>
<evidence type="ECO:0000259" key="4">
    <source>
        <dbReference type="PROSITE" id="PS51192"/>
    </source>
</evidence>
<evidence type="ECO:0000256" key="1">
    <source>
        <dbReference type="ARBA" id="ARBA00022741"/>
    </source>
</evidence>
<dbReference type="InterPro" id="IPR027417">
    <property type="entry name" value="P-loop_NTPase"/>
</dbReference>
<reference evidence="7" key="1">
    <citation type="journal article" date="2019" name="Int. J. Syst. Evol. Microbiol.">
        <title>The Global Catalogue of Microorganisms (GCM) 10K type strain sequencing project: providing services to taxonomists for standard genome sequencing and annotation.</title>
        <authorList>
            <consortium name="The Broad Institute Genomics Platform"/>
            <consortium name="The Broad Institute Genome Sequencing Center for Infectious Disease"/>
            <person name="Wu L."/>
            <person name="Ma J."/>
        </authorList>
    </citation>
    <scope>NUCLEOTIDE SEQUENCE [LARGE SCALE GENOMIC DNA]</scope>
    <source>
        <strain evidence="7">CGMCC 4.7177</strain>
    </source>
</reference>
<dbReference type="InterPro" id="IPR001650">
    <property type="entry name" value="Helicase_C-like"/>
</dbReference>
<dbReference type="GO" id="GO:0004386">
    <property type="term" value="F:helicase activity"/>
    <property type="evidence" value="ECO:0007669"/>
    <property type="project" value="UniProtKB-KW"/>
</dbReference>
<evidence type="ECO:0000313" key="7">
    <source>
        <dbReference type="Proteomes" id="UP001597218"/>
    </source>
</evidence>
<evidence type="ECO:0000256" key="3">
    <source>
        <dbReference type="ARBA" id="ARBA00023125"/>
    </source>
</evidence>
<dbReference type="CDD" id="cd18785">
    <property type="entry name" value="SF2_C"/>
    <property type="match status" value="1"/>
</dbReference>
<keyword evidence="6" id="KW-0347">Helicase</keyword>